<comment type="catalytic activity">
    <reaction evidence="19">
        <text>5-phospho-beta-D-ribosylamine + L-glutamate + diphosphate = 5-phospho-alpha-D-ribose 1-diphosphate + L-glutamine + H2O</text>
        <dbReference type="Rhea" id="RHEA:14905"/>
        <dbReference type="ChEBI" id="CHEBI:15377"/>
        <dbReference type="ChEBI" id="CHEBI:29985"/>
        <dbReference type="ChEBI" id="CHEBI:33019"/>
        <dbReference type="ChEBI" id="CHEBI:58017"/>
        <dbReference type="ChEBI" id="CHEBI:58359"/>
        <dbReference type="ChEBI" id="CHEBI:58681"/>
        <dbReference type="EC" id="2.4.2.14"/>
    </reaction>
</comment>
<comment type="pathway">
    <text evidence="4">Purine metabolism; IMP biosynthesis via de novo pathway; N(1)-(5-phospho-D-ribosyl)glycinamide from 5-phospho-alpha-D-ribose 1-diphosphate: step 1/2.</text>
</comment>
<organism evidence="23 24">
    <name type="scientific">Brassica napus</name>
    <name type="common">Rape</name>
    <dbReference type="NCBI Taxonomy" id="3708"/>
    <lineage>
        <taxon>Eukaryota</taxon>
        <taxon>Viridiplantae</taxon>
        <taxon>Streptophyta</taxon>
        <taxon>Embryophyta</taxon>
        <taxon>Tracheophyta</taxon>
        <taxon>Spermatophyta</taxon>
        <taxon>Magnoliopsida</taxon>
        <taxon>eudicotyledons</taxon>
        <taxon>Gunneridae</taxon>
        <taxon>Pentapetalae</taxon>
        <taxon>rosids</taxon>
        <taxon>malvids</taxon>
        <taxon>Brassicales</taxon>
        <taxon>Brassicaceae</taxon>
        <taxon>Brassiceae</taxon>
        <taxon>Brassica</taxon>
    </lineage>
</organism>
<comment type="similarity">
    <text evidence="5">Belongs to the V-ATPase proteolipid subunit family.</text>
</comment>
<dbReference type="PROSITE" id="PS01319">
    <property type="entry name" value="RBFA"/>
    <property type="match status" value="1"/>
</dbReference>
<evidence type="ECO:0000256" key="10">
    <source>
        <dbReference type="ARBA" id="ARBA00022676"/>
    </source>
</evidence>
<evidence type="ECO:0000256" key="12">
    <source>
        <dbReference type="ARBA" id="ARBA00022692"/>
    </source>
</evidence>
<dbReference type="InterPro" id="IPR017932">
    <property type="entry name" value="GATase_2_dom"/>
</dbReference>
<evidence type="ECO:0000256" key="11">
    <source>
        <dbReference type="ARBA" id="ARBA00022679"/>
    </source>
</evidence>
<proteinExistence type="inferred from homology"/>
<keyword evidence="24" id="KW-1185">Reference proteome</keyword>
<keyword evidence="9" id="KW-0926">Vacuole</keyword>
<dbReference type="NCBIfam" id="TIGR01100">
    <property type="entry name" value="V_ATP_synt_C"/>
    <property type="match status" value="1"/>
</dbReference>
<dbReference type="InterPro" id="IPR000245">
    <property type="entry name" value="ATPase_proteolipid_csu"/>
</dbReference>
<evidence type="ECO:0000256" key="20">
    <source>
        <dbReference type="SAM" id="MobiDB-lite"/>
    </source>
</evidence>
<comment type="cofactor">
    <cofactor evidence="1">
        <name>[4Fe-4S] cluster</name>
        <dbReference type="ChEBI" id="CHEBI:49883"/>
    </cofactor>
</comment>
<name>A0ABQ8B7V5_BRANA</name>
<dbReference type="PRINTS" id="PR00122">
    <property type="entry name" value="VACATPASE"/>
</dbReference>
<keyword evidence="14" id="KW-0315">Glutamine amidotransferase</keyword>
<comment type="caution">
    <text evidence="23">The sequence shown here is derived from an EMBL/GenBank/DDBJ whole genome shotgun (WGS) entry which is preliminary data.</text>
</comment>
<feature type="non-terminal residue" evidence="23">
    <location>
        <position position="1"/>
    </location>
</feature>
<dbReference type="Pfam" id="PF00137">
    <property type="entry name" value="ATP-synt_C"/>
    <property type="match status" value="2"/>
</dbReference>
<evidence type="ECO:0000313" key="24">
    <source>
        <dbReference type="Proteomes" id="UP000824890"/>
    </source>
</evidence>
<keyword evidence="12 21" id="KW-0812">Transmembrane</keyword>
<comment type="subcellular location">
    <subcellularLocation>
        <location evidence="3">Vacuole membrane</location>
        <topology evidence="3">Multi-pass membrane protein</topology>
    </subcellularLocation>
</comment>
<feature type="compositionally biased region" description="Acidic residues" evidence="20">
    <location>
        <begin position="754"/>
        <end position="772"/>
    </location>
</feature>
<dbReference type="PROSITE" id="PS51278">
    <property type="entry name" value="GATASE_TYPE_2"/>
    <property type="match status" value="1"/>
</dbReference>
<evidence type="ECO:0000256" key="8">
    <source>
        <dbReference type="ARBA" id="ARBA00022448"/>
    </source>
</evidence>
<evidence type="ECO:0000256" key="18">
    <source>
        <dbReference type="ARBA" id="ARBA00023136"/>
    </source>
</evidence>
<dbReference type="PANTHER" id="PTHR11907">
    <property type="entry name" value="AMIDOPHOSPHORIBOSYLTRANSFERASE"/>
    <property type="match status" value="1"/>
</dbReference>
<dbReference type="CDD" id="cd18176">
    <property type="entry name" value="ATP-synt_Vo_c_ATP6C_rpt2"/>
    <property type="match status" value="1"/>
</dbReference>
<keyword evidence="16" id="KW-0411">Iron-sulfur</keyword>
<evidence type="ECO:0000256" key="4">
    <source>
        <dbReference type="ARBA" id="ARBA00005209"/>
    </source>
</evidence>
<dbReference type="SUPFAM" id="SSF53271">
    <property type="entry name" value="PRTase-like"/>
    <property type="match status" value="1"/>
</dbReference>
<feature type="domain" description="Glutamine amidotransferase type-2" evidence="22">
    <location>
        <begin position="90"/>
        <end position="310"/>
    </location>
</feature>
<keyword evidence="16" id="KW-0408">Iron</keyword>
<dbReference type="Gene3D" id="3.60.20.10">
    <property type="entry name" value="Glutamine Phosphoribosylpyrophosphate, subunit 1, domain 1"/>
    <property type="match status" value="1"/>
</dbReference>
<evidence type="ECO:0000256" key="7">
    <source>
        <dbReference type="ARBA" id="ARBA00011941"/>
    </source>
</evidence>
<protein>
    <recommendedName>
        <fullName evidence="7">amidophosphoribosyltransferase</fullName>
        <ecNumber evidence="7">2.4.2.14</ecNumber>
    </recommendedName>
</protein>
<dbReference type="InterPro" id="IPR020053">
    <property type="entry name" value="Ribosome-bd_factorA_CS"/>
</dbReference>
<evidence type="ECO:0000256" key="9">
    <source>
        <dbReference type="ARBA" id="ARBA00022554"/>
    </source>
</evidence>
<keyword evidence="18 21" id="KW-0472">Membrane</keyword>
<keyword evidence="10" id="KW-0328">Glycosyltransferase</keyword>
<dbReference type="InterPro" id="IPR011555">
    <property type="entry name" value="ATPase_proteolipid_su_C_euk"/>
</dbReference>
<feature type="region of interest" description="Disordered" evidence="20">
    <location>
        <begin position="749"/>
        <end position="772"/>
    </location>
</feature>
<comment type="similarity">
    <text evidence="6">In the C-terminal section; belongs to the purine/pyrimidine phosphoribosyltransferase family.</text>
</comment>
<evidence type="ECO:0000256" key="14">
    <source>
        <dbReference type="ARBA" id="ARBA00022962"/>
    </source>
</evidence>
<evidence type="ECO:0000256" key="13">
    <source>
        <dbReference type="ARBA" id="ARBA00022755"/>
    </source>
</evidence>
<dbReference type="SUPFAM" id="SSF81333">
    <property type="entry name" value="F1F0 ATP synthase subunit C"/>
    <property type="match status" value="2"/>
</dbReference>
<dbReference type="CDD" id="cd18175">
    <property type="entry name" value="ATP-synt_Vo_c_ATP6C_rpt1"/>
    <property type="match status" value="1"/>
</dbReference>
<keyword evidence="11" id="KW-0808">Transferase</keyword>
<dbReference type="Pfam" id="PF13537">
    <property type="entry name" value="GATase_7"/>
    <property type="match status" value="1"/>
</dbReference>
<dbReference type="HAMAP" id="MF_01931">
    <property type="entry name" value="PurF"/>
    <property type="match status" value="1"/>
</dbReference>
<evidence type="ECO:0000256" key="3">
    <source>
        <dbReference type="ARBA" id="ARBA00004128"/>
    </source>
</evidence>
<feature type="transmembrane region" description="Helical" evidence="21">
    <location>
        <begin position="940"/>
        <end position="965"/>
    </location>
</feature>
<gene>
    <name evidence="23" type="ORF">HID58_040296</name>
</gene>
<dbReference type="Pfam" id="PF00156">
    <property type="entry name" value="Pribosyltran"/>
    <property type="match status" value="1"/>
</dbReference>
<dbReference type="NCBIfam" id="TIGR00082">
    <property type="entry name" value="rbfA"/>
    <property type="match status" value="1"/>
</dbReference>
<keyword evidence="16" id="KW-0479">Metal-binding</keyword>
<dbReference type="InterPro" id="IPR035921">
    <property type="entry name" value="F/V-ATP_Csub_sf"/>
</dbReference>
<dbReference type="InterPro" id="IPR023799">
    <property type="entry name" value="RbfA_dom_sf"/>
</dbReference>
<evidence type="ECO:0000256" key="16">
    <source>
        <dbReference type="ARBA" id="ARBA00023014"/>
    </source>
</evidence>
<sequence>SHFFSQRQTISSMAATSCFSSSISLNAKPNKPSKPLPFLRSPFLKPSSSPLPASLSSSPGVVSSSRIKNHPLAFLSDNNDDYDEKPREECGVVGIYGDSEASRLCYLALHALQHRGQEGAGIVTVSKDKVLQTITGVGLVSEVFNESKLDQLPGDIAIGHVRYSTAGSSMLKNVQPFVAGYRFGSVGVAHNGNLVNYTKLRAELEENGSIFNTSSDTEVVLHLIAISKARPFFMRIVDACEKLQGAYSMVFVTEDKLVAVRDPHGFRPLVMGRRSNGAVVFASETCALDLIEATYEREVYPGEVLVVDKDGVKSQCLMPHPEPKQCIFEHIYFSLPNSIVFGRSVYESRHVFGEILATESPVDCDVVIAVPDSGVVAALGYAAKSGVAFQQGLIRSHYVGRTFIEPSQKIRDFGVKLKLSPVRGVLEGKRVVVVDDSIVRGTTSSKIVRLLREAGAKEVHMRIASPPIVASCYYGVDTPSSEELISNRMSVDEVRDYIGSDSLAFLSFETLKKHLGEDSKTFCYACFTGNYPVKPTEDKVKRGGGDFIDDGLVGGINNIEGGSTVAMANVFHAHQSHLFFPLNPSISTVRSKTQTFHFPQSTAPANLRTDLSVRQRSVKCMANPRRVKMVAKQIMRELSDMLLTDTVLQHAVLPEAALGADRYLSSLTTISDVEVSNDLQIVKVYVSVFGDDRGKDVAIAGLKSKAKYVRSELGKRMKLRLTPEVRFIEDESMERGSRVIAILDKIKAEKGSEGEPETSDSPEDDQDWGVDDPDEDIIYRYPRCSISLSPDINHRLVPQISDPNLHTKSFNMSTFSGDETAPFFGFLGAAAALVFSCMGAAYGTAKSGVGVASMGVMRPELVMKSIVPVVMAGVLGIYGLIIAVIISTGINPKAKSYYLFDGYAHLSSGLACGLAGLSAGMAIGIVGDAGVRANAQQPKLFVGMILILIFAEALALYGLIVGIILSSRAGQSRAE</sequence>
<evidence type="ECO:0000256" key="5">
    <source>
        <dbReference type="ARBA" id="ARBA00007296"/>
    </source>
</evidence>
<feature type="transmembrane region" description="Helical" evidence="21">
    <location>
        <begin position="906"/>
        <end position="928"/>
    </location>
</feature>
<dbReference type="EMBL" id="JAGKQM010000011">
    <property type="protein sequence ID" value="KAH0900793.1"/>
    <property type="molecule type" value="Genomic_DNA"/>
</dbReference>
<evidence type="ECO:0000313" key="23">
    <source>
        <dbReference type="EMBL" id="KAH0900793.1"/>
    </source>
</evidence>
<keyword evidence="17" id="KW-0406">Ion transport</keyword>
<evidence type="ECO:0000256" key="17">
    <source>
        <dbReference type="ARBA" id="ARBA00023065"/>
    </source>
</evidence>
<dbReference type="InterPro" id="IPR000238">
    <property type="entry name" value="RbfA"/>
</dbReference>
<dbReference type="InterPro" id="IPR000836">
    <property type="entry name" value="PRTase_dom"/>
</dbReference>
<dbReference type="Pfam" id="PF02033">
    <property type="entry name" value="RBFA"/>
    <property type="match status" value="1"/>
</dbReference>
<dbReference type="EC" id="2.4.2.14" evidence="7"/>
<dbReference type="CDD" id="cd06223">
    <property type="entry name" value="PRTases_typeI"/>
    <property type="match status" value="1"/>
</dbReference>
<dbReference type="InterPro" id="IPR005854">
    <property type="entry name" value="PurF"/>
</dbReference>
<dbReference type="InterPro" id="IPR035584">
    <property type="entry name" value="PurF_N"/>
</dbReference>
<reference evidence="23 24" key="1">
    <citation type="submission" date="2021-05" db="EMBL/GenBank/DDBJ databases">
        <title>Genome Assembly of Synthetic Allotetraploid Brassica napus Reveals Homoeologous Exchanges between Subgenomes.</title>
        <authorList>
            <person name="Davis J.T."/>
        </authorList>
    </citation>
    <scope>NUCLEOTIDE SEQUENCE [LARGE SCALE GENOMIC DNA]</scope>
    <source>
        <strain evidence="24">cv. Da-Ae</strain>
        <tissue evidence="23">Seedling</tissue>
    </source>
</reference>
<dbReference type="SUPFAM" id="SSF56235">
    <property type="entry name" value="N-terminal nucleophile aminohydrolases (Ntn hydrolases)"/>
    <property type="match status" value="1"/>
</dbReference>
<evidence type="ECO:0000259" key="22">
    <source>
        <dbReference type="PROSITE" id="PS51278"/>
    </source>
</evidence>
<dbReference type="Proteomes" id="UP000824890">
    <property type="component" value="Unassembled WGS sequence"/>
</dbReference>
<dbReference type="Gene3D" id="1.20.120.610">
    <property type="entry name" value="lithium bound rotor ring of v- atpase"/>
    <property type="match status" value="1"/>
</dbReference>
<keyword evidence="8" id="KW-0813">Transport</keyword>
<evidence type="ECO:0000256" key="6">
    <source>
        <dbReference type="ARBA" id="ARBA00010138"/>
    </source>
</evidence>
<evidence type="ECO:0000256" key="1">
    <source>
        <dbReference type="ARBA" id="ARBA00001966"/>
    </source>
</evidence>
<comment type="function">
    <text evidence="2">Proton-conducting pore forming subunit of the membrane integral V0 complex of vacuolar ATPase. V-ATPase is responsible for acidifying a variety of intracellular compartments in eukaryotic cells.</text>
</comment>
<evidence type="ECO:0000256" key="15">
    <source>
        <dbReference type="ARBA" id="ARBA00022989"/>
    </source>
</evidence>
<evidence type="ECO:0000256" key="2">
    <source>
        <dbReference type="ARBA" id="ARBA00002481"/>
    </source>
</evidence>
<dbReference type="SUPFAM" id="SSF89919">
    <property type="entry name" value="Ribosome-binding factor A, RbfA"/>
    <property type="match status" value="1"/>
</dbReference>
<feature type="transmembrane region" description="Helical" evidence="21">
    <location>
        <begin position="823"/>
        <end position="845"/>
    </location>
</feature>
<dbReference type="InterPro" id="IPR029057">
    <property type="entry name" value="PRTase-like"/>
</dbReference>
<dbReference type="InterPro" id="IPR015946">
    <property type="entry name" value="KH_dom-like_a/b"/>
</dbReference>
<dbReference type="InterPro" id="IPR002379">
    <property type="entry name" value="ATPase_proteolipid_c-like_dom"/>
</dbReference>
<dbReference type="Gene3D" id="3.40.50.2020">
    <property type="match status" value="1"/>
</dbReference>
<keyword evidence="13" id="KW-0658">Purine biosynthesis</keyword>
<evidence type="ECO:0000256" key="19">
    <source>
        <dbReference type="ARBA" id="ARBA00048430"/>
    </source>
</evidence>
<evidence type="ECO:0000256" key="21">
    <source>
        <dbReference type="SAM" id="Phobius"/>
    </source>
</evidence>
<keyword evidence="15 21" id="KW-1133">Transmembrane helix</keyword>
<feature type="transmembrane region" description="Helical" evidence="21">
    <location>
        <begin position="866"/>
        <end position="886"/>
    </location>
</feature>
<dbReference type="CDD" id="cd00715">
    <property type="entry name" value="GPATase_N"/>
    <property type="match status" value="1"/>
</dbReference>
<dbReference type="Gene3D" id="3.30.300.20">
    <property type="match status" value="1"/>
</dbReference>
<dbReference type="HAMAP" id="MF_00003">
    <property type="entry name" value="RbfA"/>
    <property type="match status" value="1"/>
</dbReference>
<accession>A0ABQ8B7V5</accession>
<dbReference type="InterPro" id="IPR029055">
    <property type="entry name" value="Ntn_hydrolases_N"/>
</dbReference>
<dbReference type="NCBIfam" id="TIGR01134">
    <property type="entry name" value="purF"/>
    <property type="match status" value="1"/>
</dbReference>